<evidence type="ECO:0000259" key="6">
    <source>
        <dbReference type="Pfam" id="PF03918"/>
    </source>
</evidence>
<proteinExistence type="inferred from homology"/>
<name>A0A933GKJ3_UNCTE</name>
<comment type="function">
    <text evidence="5">Possible subunit of a heme lyase.</text>
</comment>
<dbReference type="AlphaFoldDB" id="A0A933GKJ3"/>
<keyword evidence="2 5" id="KW-0349">Heme</keyword>
<evidence type="ECO:0000256" key="3">
    <source>
        <dbReference type="ARBA" id="ARBA00022723"/>
    </source>
</evidence>
<keyword evidence="4 5" id="KW-0408">Iron</keyword>
<evidence type="ECO:0000256" key="5">
    <source>
        <dbReference type="RuleBase" id="RU364112"/>
    </source>
</evidence>
<gene>
    <name evidence="7" type="ORF">HY730_00550</name>
</gene>
<evidence type="ECO:0000313" key="7">
    <source>
        <dbReference type="EMBL" id="MBI4594850.1"/>
    </source>
</evidence>
<keyword evidence="5" id="KW-0472">Membrane</keyword>
<evidence type="ECO:0000256" key="2">
    <source>
        <dbReference type="ARBA" id="ARBA00022617"/>
    </source>
</evidence>
<keyword evidence="5" id="KW-0732">Signal</keyword>
<evidence type="ECO:0000256" key="1">
    <source>
        <dbReference type="ARBA" id="ARBA00010342"/>
    </source>
</evidence>
<dbReference type="Pfam" id="PF03918">
    <property type="entry name" value="CcmH"/>
    <property type="match status" value="1"/>
</dbReference>
<keyword evidence="5" id="KW-0812">Transmembrane</keyword>
<dbReference type="GO" id="GO:0046872">
    <property type="term" value="F:metal ion binding"/>
    <property type="evidence" value="ECO:0007669"/>
    <property type="project" value="UniProtKB-KW"/>
</dbReference>
<evidence type="ECO:0000256" key="4">
    <source>
        <dbReference type="ARBA" id="ARBA00023004"/>
    </source>
</evidence>
<dbReference type="CDD" id="cd16378">
    <property type="entry name" value="CcmH_N"/>
    <property type="match status" value="1"/>
</dbReference>
<keyword evidence="3 5" id="KW-0479">Metal-binding</keyword>
<protein>
    <recommendedName>
        <fullName evidence="5">Cytochrome c-type biogenesis protein</fullName>
    </recommendedName>
</protein>
<dbReference type="InterPro" id="IPR038297">
    <property type="entry name" value="CcmH/CycL/NrfF/Ccl2_sf"/>
</dbReference>
<keyword evidence="5" id="KW-1133">Transmembrane helix</keyword>
<sequence>MRNNQFRLILLVAIIPLLSLSLVPRFAFAVTVDEIAGSIICQCGCIMVVSTCECGTADQTKALIQGKIDKGETKEQIMKYFVDQYGEKVLAAPSKSGFNVTAWIIPFAALLFGAGVIYMVVRKWVISRQTAKVEIRKETKAKDIDDKYRSKLEEELRSFE</sequence>
<accession>A0A933GKJ3</accession>
<organism evidence="7 8">
    <name type="scientific">Tectimicrobiota bacterium</name>
    <dbReference type="NCBI Taxonomy" id="2528274"/>
    <lineage>
        <taxon>Bacteria</taxon>
        <taxon>Pseudomonadati</taxon>
        <taxon>Nitrospinota/Tectimicrobiota group</taxon>
        <taxon>Candidatus Tectimicrobiota</taxon>
    </lineage>
</organism>
<dbReference type="Gene3D" id="1.10.8.640">
    <property type="entry name" value="Cytochrome C biogenesis protein"/>
    <property type="match status" value="1"/>
</dbReference>
<feature type="transmembrane region" description="Helical" evidence="5">
    <location>
        <begin position="100"/>
        <end position="121"/>
    </location>
</feature>
<comment type="similarity">
    <text evidence="1 5">Belongs to the CcmH/CycL/Ccl2/NrfF family.</text>
</comment>
<feature type="domain" description="CcmH/CycL/Ccl2/NrfF N-terminal" evidence="6">
    <location>
        <begin position="32"/>
        <end position="139"/>
    </location>
</feature>
<reference evidence="7" key="1">
    <citation type="submission" date="2020-07" db="EMBL/GenBank/DDBJ databases">
        <title>Huge and variable diversity of episymbiotic CPR bacteria and DPANN archaea in groundwater ecosystems.</title>
        <authorList>
            <person name="He C.Y."/>
            <person name="Keren R."/>
            <person name="Whittaker M."/>
            <person name="Farag I.F."/>
            <person name="Doudna J."/>
            <person name="Cate J.H.D."/>
            <person name="Banfield J.F."/>
        </authorList>
    </citation>
    <scope>NUCLEOTIDE SEQUENCE</scope>
    <source>
        <strain evidence="7">NC_groundwater_1482_Ag_S-0.65um_47_24</strain>
    </source>
</reference>
<comment type="caution">
    <text evidence="7">The sequence shown here is derived from an EMBL/GenBank/DDBJ whole genome shotgun (WGS) entry which is preliminary data.</text>
</comment>
<dbReference type="EMBL" id="JACQWF010000024">
    <property type="protein sequence ID" value="MBI4594850.1"/>
    <property type="molecule type" value="Genomic_DNA"/>
</dbReference>
<dbReference type="InterPro" id="IPR005616">
    <property type="entry name" value="CcmH/CycL/Ccl2/NrfF_N"/>
</dbReference>
<evidence type="ECO:0000313" key="8">
    <source>
        <dbReference type="Proteomes" id="UP000772181"/>
    </source>
</evidence>
<dbReference type="Proteomes" id="UP000772181">
    <property type="component" value="Unassembled WGS sequence"/>
</dbReference>